<comment type="caution">
    <text evidence="2">The sequence shown here is derived from an EMBL/GenBank/DDBJ whole genome shotgun (WGS) entry which is preliminary data.</text>
</comment>
<evidence type="ECO:0000313" key="3">
    <source>
        <dbReference type="Proteomes" id="UP001351900"/>
    </source>
</evidence>
<name>A0ABU7V711_9MICO</name>
<dbReference type="EMBL" id="JAZHOV010000003">
    <property type="protein sequence ID" value="MEF2254816.1"/>
    <property type="molecule type" value="Genomic_DNA"/>
</dbReference>
<organism evidence="2 3">
    <name type="scientific">Microbacterium schleiferi</name>
    <dbReference type="NCBI Taxonomy" id="69362"/>
    <lineage>
        <taxon>Bacteria</taxon>
        <taxon>Bacillati</taxon>
        <taxon>Actinomycetota</taxon>
        <taxon>Actinomycetes</taxon>
        <taxon>Micrococcales</taxon>
        <taxon>Microbacteriaceae</taxon>
        <taxon>Microbacterium</taxon>
    </lineage>
</organism>
<gene>
    <name evidence="2" type="ORF">V2V91_06635</name>
</gene>
<keyword evidence="1" id="KW-1133">Transmembrane helix</keyword>
<evidence type="ECO:0000313" key="2">
    <source>
        <dbReference type="EMBL" id="MEF2254816.1"/>
    </source>
</evidence>
<feature type="transmembrane region" description="Helical" evidence="1">
    <location>
        <begin position="36"/>
        <end position="55"/>
    </location>
</feature>
<evidence type="ECO:0008006" key="4">
    <source>
        <dbReference type="Google" id="ProtNLM"/>
    </source>
</evidence>
<reference evidence="2 3" key="1">
    <citation type="submission" date="2024-01" db="EMBL/GenBank/DDBJ databases">
        <title>the genome sequence of strain Microbacterium schleiferi NBRC 15075.</title>
        <authorList>
            <person name="Ding Y."/>
            <person name="Zhang G."/>
        </authorList>
    </citation>
    <scope>NUCLEOTIDE SEQUENCE [LARGE SCALE GENOMIC DNA]</scope>
    <source>
        <strain evidence="2 3">NBRC 15075</strain>
    </source>
</reference>
<feature type="transmembrane region" description="Helical" evidence="1">
    <location>
        <begin position="107"/>
        <end position="129"/>
    </location>
</feature>
<accession>A0ABU7V711</accession>
<dbReference type="Proteomes" id="UP001351900">
    <property type="component" value="Unassembled WGS sequence"/>
</dbReference>
<feature type="transmembrane region" description="Helical" evidence="1">
    <location>
        <begin position="173"/>
        <end position="196"/>
    </location>
</feature>
<feature type="transmembrane region" description="Helical" evidence="1">
    <location>
        <begin position="141"/>
        <end position="161"/>
    </location>
</feature>
<evidence type="ECO:0000256" key="1">
    <source>
        <dbReference type="SAM" id="Phobius"/>
    </source>
</evidence>
<proteinExistence type="predicted"/>
<keyword evidence="1" id="KW-0812">Transmembrane</keyword>
<keyword evidence="3" id="KW-1185">Reference proteome</keyword>
<feature type="transmembrane region" description="Helical" evidence="1">
    <location>
        <begin position="67"/>
        <end position="87"/>
    </location>
</feature>
<protein>
    <recommendedName>
        <fullName evidence="4">Integral membrane protein</fullName>
    </recommendedName>
</protein>
<sequence length="213" mass="22717">MRRRNLTWTIGGSALILAGIVAMLDAVMLGSSLRPVLTVIAELAWAVGVTVFAVGRTRYESIVARRPLGLVTMLIVAWWHVVARIVFDVMTPNGGFATPDSIPSMYVVLGYLDLLIPLAAGTIATVQIARTRIVPSPWRWAPLWVLGLSVLVGVMTQGMYATIALPQQAVADIATLLGALSSLASTIGLGVLALILSERGRAQSVHIFRSGHP</sequence>
<feature type="transmembrane region" description="Helical" evidence="1">
    <location>
        <begin position="7"/>
        <end position="30"/>
    </location>
</feature>
<dbReference type="RefSeq" id="WP_331791272.1">
    <property type="nucleotide sequence ID" value="NZ_BAAAUO010000002.1"/>
</dbReference>
<keyword evidence="1" id="KW-0472">Membrane</keyword>